<dbReference type="AlphaFoldDB" id="A0A8J4GN06"/>
<feature type="non-terminal residue" evidence="1">
    <location>
        <position position="116"/>
    </location>
</feature>
<dbReference type="Proteomes" id="UP000722791">
    <property type="component" value="Unassembled WGS sequence"/>
</dbReference>
<accession>A0A8J4GN06</accession>
<sequence length="116" mass="12917">LLVHRLDDRDSHFLVVGPVVLDYLSELLGFIRSLGQEKIIARVARLIHQGHNTLVGDVNDRVLLPGNVGNLDVMRRWRHLLILLASEDINSNEVALCVAVLARLGGRDVHHLARPA</sequence>
<protein>
    <submittedName>
        <fullName evidence="1">Uncharacterized protein</fullName>
    </submittedName>
</protein>
<proteinExistence type="predicted"/>
<reference evidence="1" key="1">
    <citation type="journal article" date="2021" name="Proc. Natl. Acad. Sci. U.S.A.">
        <title>Three genomes in the algal genus Volvox reveal the fate of a haploid sex-determining region after a transition to homothallism.</title>
        <authorList>
            <person name="Yamamoto K."/>
            <person name="Hamaji T."/>
            <person name="Kawai-Toyooka H."/>
            <person name="Matsuzaki R."/>
            <person name="Takahashi F."/>
            <person name="Nishimura Y."/>
            <person name="Kawachi M."/>
            <person name="Noguchi H."/>
            <person name="Minakuchi Y."/>
            <person name="Umen J.G."/>
            <person name="Toyoda A."/>
            <person name="Nozaki H."/>
        </authorList>
    </citation>
    <scope>NUCLEOTIDE SEQUENCE</scope>
    <source>
        <strain evidence="1">NIES-3785</strain>
    </source>
</reference>
<evidence type="ECO:0000313" key="2">
    <source>
        <dbReference type="Proteomes" id="UP000722791"/>
    </source>
</evidence>
<dbReference type="EMBL" id="BNCQ01000033">
    <property type="protein sequence ID" value="GIM09909.1"/>
    <property type="molecule type" value="Genomic_DNA"/>
</dbReference>
<evidence type="ECO:0000313" key="1">
    <source>
        <dbReference type="EMBL" id="GIM09909.1"/>
    </source>
</evidence>
<name>A0A8J4GN06_9CHLO</name>
<gene>
    <name evidence="1" type="ORF">Vretimale_13708</name>
</gene>
<comment type="caution">
    <text evidence="1">The sequence shown here is derived from an EMBL/GenBank/DDBJ whole genome shotgun (WGS) entry which is preliminary data.</text>
</comment>
<organism evidence="1 2">
    <name type="scientific">Volvox reticuliferus</name>
    <dbReference type="NCBI Taxonomy" id="1737510"/>
    <lineage>
        <taxon>Eukaryota</taxon>
        <taxon>Viridiplantae</taxon>
        <taxon>Chlorophyta</taxon>
        <taxon>core chlorophytes</taxon>
        <taxon>Chlorophyceae</taxon>
        <taxon>CS clade</taxon>
        <taxon>Chlamydomonadales</taxon>
        <taxon>Volvocaceae</taxon>
        <taxon>Volvox</taxon>
    </lineage>
</organism>